<proteinExistence type="predicted"/>
<name>A0A6C0DK63_9ZZZZ</name>
<keyword evidence="1" id="KW-0812">Transmembrane</keyword>
<dbReference type="AlphaFoldDB" id="A0A6C0DK63"/>
<keyword evidence="1" id="KW-0472">Membrane</keyword>
<organism evidence="2">
    <name type="scientific">viral metagenome</name>
    <dbReference type="NCBI Taxonomy" id="1070528"/>
    <lineage>
        <taxon>unclassified sequences</taxon>
        <taxon>metagenomes</taxon>
        <taxon>organismal metagenomes</taxon>
    </lineage>
</organism>
<evidence type="ECO:0000256" key="1">
    <source>
        <dbReference type="SAM" id="Phobius"/>
    </source>
</evidence>
<evidence type="ECO:0000313" key="2">
    <source>
        <dbReference type="EMBL" id="QHT16319.1"/>
    </source>
</evidence>
<feature type="transmembrane region" description="Helical" evidence="1">
    <location>
        <begin position="15"/>
        <end position="35"/>
    </location>
</feature>
<keyword evidence="1" id="KW-1133">Transmembrane helix</keyword>
<protein>
    <submittedName>
        <fullName evidence="2">Uncharacterized protein</fullName>
    </submittedName>
</protein>
<accession>A0A6C0DK63</accession>
<reference evidence="2" key="1">
    <citation type="journal article" date="2020" name="Nature">
        <title>Giant virus diversity and host interactions through global metagenomics.</title>
        <authorList>
            <person name="Schulz F."/>
            <person name="Roux S."/>
            <person name="Paez-Espino D."/>
            <person name="Jungbluth S."/>
            <person name="Walsh D.A."/>
            <person name="Denef V.J."/>
            <person name="McMahon K.D."/>
            <person name="Konstantinidis K.T."/>
            <person name="Eloe-Fadrosh E.A."/>
            <person name="Kyrpides N.C."/>
            <person name="Woyke T."/>
        </authorList>
    </citation>
    <scope>NUCLEOTIDE SEQUENCE</scope>
    <source>
        <strain evidence="2">GVMAG-M-3300023174-182</strain>
    </source>
</reference>
<sequence length="134" mass="16301">MVTLYNNNNMFIKKYYYLFLLVPLFSQCFSYIHIIERTIASFDDSIKYTGKVKSCTNCKYFIENEKTDFSRCSKFIKQKNREKNKYNFQYIKADLESGNYDILNNFYLARTCRNNETMCGMNARYYERQYNDVY</sequence>
<dbReference type="EMBL" id="MN739620">
    <property type="protein sequence ID" value="QHT16319.1"/>
    <property type="molecule type" value="Genomic_DNA"/>
</dbReference>